<keyword evidence="7" id="KW-1185">Reference proteome</keyword>
<proteinExistence type="predicted"/>
<comment type="caution">
    <text evidence="6">The sequence shown here is derived from an EMBL/GenBank/DDBJ whole genome shotgun (WGS) entry which is preliminary data.</text>
</comment>
<evidence type="ECO:0000256" key="1">
    <source>
        <dbReference type="ARBA" id="ARBA00004308"/>
    </source>
</evidence>
<keyword evidence="2" id="KW-0813">Transport</keyword>
<evidence type="ECO:0000313" key="6">
    <source>
        <dbReference type="EMBL" id="MCR2746187.1"/>
    </source>
</evidence>
<dbReference type="SUPFAM" id="SSF53850">
    <property type="entry name" value="Periplasmic binding protein-like II"/>
    <property type="match status" value="1"/>
</dbReference>
<dbReference type="Proteomes" id="UP001165267">
    <property type="component" value="Unassembled WGS sequence"/>
</dbReference>
<dbReference type="CDD" id="cd13553">
    <property type="entry name" value="PBP2_NrtA_CpmA_like"/>
    <property type="match status" value="1"/>
</dbReference>
<dbReference type="InterPro" id="IPR044527">
    <property type="entry name" value="NrtA/CpmA_ABC-bd_dom"/>
</dbReference>
<keyword evidence="4" id="KW-0997">Cell inner membrane</keyword>
<reference evidence="6" key="1">
    <citation type="submission" date="2022-07" db="EMBL/GenBank/DDBJ databases">
        <authorList>
            <person name="Xamxidin M."/>
        </authorList>
    </citation>
    <scope>NUCLEOTIDE SEQUENCE</scope>
    <source>
        <strain evidence="6">YS8-69</strain>
    </source>
</reference>
<dbReference type="PANTHER" id="PTHR30024">
    <property type="entry name" value="ALIPHATIC SULFONATES-BINDING PROTEIN-RELATED"/>
    <property type="match status" value="1"/>
</dbReference>
<keyword evidence="3" id="KW-1003">Cell membrane</keyword>
<accession>A0ABT1XFY6</accession>
<comment type="subcellular location">
    <subcellularLocation>
        <location evidence="1">Endomembrane system</location>
    </subcellularLocation>
</comment>
<protein>
    <submittedName>
        <fullName evidence="6">ABC transporter substrate-binding protein</fullName>
    </submittedName>
</protein>
<dbReference type="Gene3D" id="3.40.190.10">
    <property type="entry name" value="Periplasmic binding protein-like II"/>
    <property type="match status" value="2"/>
</dbReference>
<gene>
    <name evidence="6" type="ORF">NSP04_05965</name>
</gene>
<dbReference type="RefSeq" id="WP_257511431.1">
    <property type="nucleotide sequence ID" value="NZ_JANKHG010000016.1"/>
</dbReference>
<organism evidence="6 7">
    <name type="scientific">Limnobacter parvus</name>
    <dbReference type="NCBI Taxonomy" id="2939690"/>
    <lineage>
        <taxon>Bacteria</taxon>
        <taxon>Pseudomonadati</taxon>
        <taxon>Pseudomonadota</taxon>
        <taxon>Betaproteobacteria</taxon>
        <taxon>Burkholderiales</taxon>
        <taxon>Burkholderiaceae</taxon>
        <taxon>Limnobacter</taxon>
    </lineage>
</organism>
<evidence type="ECO:0000313" key="7">
    <source>
        <dbReference type="Proteomes" id="UP001165267"/>
    </source>
</evidence>
<name>A0ABT1XFY6_9BURK</name>
<evidence type="ECO:0000256" key="3">
    <source>
        <dbReference type="ARBA" id="ARBA00022475"/>
    </source>
</evidence>
<keyword evidence="5" id="KW-0472">Membrane</keyword>
<evidence type="ECO:0000256" key="4">
    <source>
        <dbReference type="ARBA" id="ARBA00022519"/>
    </source>
</evidence>
<evidence type="ECO:0000256" key="2">
    <source>
        <dbReference type="ARBA" id="ARBA00022448"/>
    </source>
</evidence>
<sequence>MQHEIRIGVIALTDSAPFVVAQHMGFFDEESLQVQLVKQASWATLRDKLAYRELDAAHMLSPMAIALQLGLGGSPKKEVLAPVVLNRGGNAITLSILFADLLNNLAPGETLGSALRAGKLGGERPMVFGTVFPFSMHTLQLRRWLRAHDVDPDQDVRFDVVPPIRMVGSLQAGLIDAFCVGEPYNSLAVKEGLGKIVATSNGLWPNAPEKVLGCTQAWASSNPEALAGLVSALRKACLWLEGGMENRKQAAAWLSNSDHVNLPQTLLEMALLESPGGSAPFIQFDGAALTADQKPLFESLVVETQALVSSSSHALGSDESAASLKKGLVPFGF</sequence>
<dbReference type="PANTHER" id="PTHR30024:SF43">
    <property type="entry name" value="BLL4572 PROTEIN"/>
    <property type="match status" value="1"/>
</dbReference>
<dbReference type="Pfam" id="PF13379">
    <property type="entry name" value="NMT1_2"/>
    <property type="match status" value="1"/>
</dbReference>
<dbReference type="EMBL" id="JANKHG010000016">
    <property type="protein sequence ID" value="MCR2746187.1"/>
    <property type="molecule type" value="Genomic_DNA"/>
</dbReference>
<evidence type="ECO:0000256" key="5">
    <source>
        <dbReference type="ARBA" id="ARBA00023136"/>
    </source>
</evidence>